<evidence type="ECO:0000256" key="7">
    <source>
        <dbReference type="SAM" id="MobiDB-lite"/>
    </source>
</evidence>
<evidence type="ECO:0000313" key="9">
    <source>
        <dbReference type="EMBL" id="KAJ6645911.1"/>
    </source>
</evidence>
<keyword evidence="10" id="KW-1185">Reference proteome</keyword>
<comment type="similarity">
    <text evidence="2">Belongs to the SLC29A/ENT transporter (TC 2.A.57) family.</text>
</comment>
<evidence type="ECO:0000313" key="10">
    <source>
        <dbReference type="Proteomes" id="UP001151699"/>
    </source>
</evidence>
<feature type="transmembrane region" description="Helical" evidence="8">
    <location>
        <begin position="305"/>
        <end position="324"/>
    </location>
</feature>
<protein>
    <submittedName>
        <fullName evidence="9">Equilibrative nucleoside transporter 1</fullName>
    </submittedName>
</protein>
<dbReference type="GO" id="GO:0005337">
    <property type="term" value="F:nucleoside transmembrane transporter activity"/>
    <property type="evidence" value="ECO:0007669"/>
    <property type="project" value="InterPro"/>
</dbReference>
<dbReference type="PIRSF" id="PIRSF016379">
    <property type="entry name" value="ENT"/>
    <property type="match status" value="1"/>
</dbReference>
<evidence type="ECO:0000256" key="6">
    <source>
        <dbReference type="ARBA" id="ARBA00023136"/>
    </source>
</evidence>
<keyword evidence="3" id="KW-0813">Transport</keyword>
<reference evidence="9" key="1">
    <citation type="submission" date="2022-07" db="EMBL/GenBank/DDBJ databases">
        <authorList>
            <person name="Trinca V."/>
            <person name="Uliana J.V.C."/>
            <person name="Torres T.T."/>
            <person name="Ward R.J."/>
            <person name="Monesi N."/>
        </authorList>
    </citation>
    <scope>NUCLEOTIDE SEQUENCE</scope>
    <source>
        <strain evidence="9">HSMRA1968</strain>
        <tissue evidence="9">Whole embryos</tissue>
    </source>
</reference>
<feature type="transmembrane region" description="Helical" evidence="8">
    <location>
        <begin position="137"/>
        <end position="154"/>
    </location>
</feature>
<dbReference type="PANTHER" id="PTHR10332:SF88">
    <property type="entry name" value="EQUILIBRATIVE NUCLEOSIDE TRANSPORTER 1, ISOFORM A"/>
    <property type="match status" value="1"/>
</dbReference>
<feature type="compositionally biased region" description="Polar residues" evidence="7">
    <location>
        <begin position="26"/>
        <end position="36"/>
    </location>
</feature>
<feature type="transmembrane region" description="Helical" evidence="8">
    <location>
        <begin position="231"/>
        <end position="252"/>
    </location>
</feature>
<name>A0A9Q0N8R4_9DIPT</name>
<dbReference type="Pfam" id="PF01733">
    <property type="entry name" value="Nucleoside_tran"/>
    <property type="match status" value="1"/>
</dbReference>
<feature type="transmembrane region" description="Helical" evidence="8">
    <location>
        <begin position="336"/>
        <end position="357"/>
    </location>
</feature>
<feature type="transmembrane region" description="Helical" evidence="8">
    <location>
        <begin position="369"/>
        <end position="392"/>
    </location>
</feature>
<feature type="transmembrane region" description="Helical" evidence="8">
    <location>
        <begin position="166"/>
        <end position="190"/>
    </location>
</feature>
<dbReference type="EMBL" id="WJQU01000001">
    <property type="protein sequence ID" value="KAJ6645911.1"/>
    <property type="molecule type" value="Genomic_DNA"/>
</dbReference>
<evidence type="ECO:0000256" key="1">
    <source>
        <dbReference type="ARBA" id="ARBA00004141"/>
    </source>
</evidence>
<evidence type="ECO:0000256" key="5">
    <source>
        <dbReference type="ARBA" id="ARBA00022989"/>
    </source>
</evidence>
<feature type="transmembrane region" description="Helical" evidence="8">
    <location>
        <begin position="440"/>
        <end position="463"/>
    </location>
</feature>
<dbReference type="PANTHER" id="PTHR10332">
    <property type="entry name" value="EQUILIBRATIVE NUCLEOSIDE TRANSPORTER"/>
    <property type="match status" value="1"/>
</dbReference>
<evidence type="ECO:0000256" key="8">
    <source>
        <dbReference type="SAM" id="Phobius"/>
    </source>
</evidence>
<evidence type="ECO:0000256" key="4">
    <source>
        <dbReference type="ARBA" id="ARBA00022692"/>
    </source>
</evidence>
<feature type="compositionally biased region" description="Acidic residues" evidence="7">
    <location>
        <begin position="14"/>
        <end position="25"/>
    </location>
</feature>
<dbReference type="SUPFAM" id="SSF103473">
    <property type="entry name" value="MFS general substrate transporter"/>
    <property type="match status" value="1"/>
</dbReference>
<proteinExistence type="inferred from homology"/>
<dbReference type="OrthoDB" id="46396at2759"/>
<feature type="transmembrane region" description="Helical" evidence="8">
    <location>
        <begin position="59"/>
        <end position="84"/>
    </location>
</feature>
<gene>
    <name evidence="9" type="primary">Slc29a1</name>
    <name evidence="9" type="ORF">Bhyg_01120</name>
</gene>
<dbReference type="Proteomes" id="UP001151699">
    <property type="component" value="Chromosome A"/>
</dbReference>
<keyword evidence="6 8" id="KW-0472">Membrane</keyword>
<feature type="compositionally biased region" description="Polar residues" evidence="7">
    <location>
        <begin position="1"/>
        <end position="13"/>
    </location>
</feature>
<dbReference type="PRINTS" id="PR01130">
    <property type="entry name" value="DERENTRNSPRT"/>
</dbReference>
<dbReference type="GO" id="GO:0005886">
    <property type="term" value="C:plasma membrane"/>
    <property type="evidence" value="ECO:0007669"/>
    <property type="project" value="TreeGrafter"/>
</dbReference>
<dbReference type="AlphaFoldDB" id="A0A9Q0N8R4"/>
<comment type="caution">
    <text evidence="9">The sequence shown here is derived from an EMBL/GenBank/DDBJ whole genome shotgun (WGS) entry which is preliminary data.</text>
</comment>
<keyword evidence="5 8" id="KW-1133">Transmembrane helix</keyword>
<comment type="subcellular location">
    <subcellularLocation>
        <location evidence="1">Membrane</location>
        <topology evidence="1">Multi-pass membrane protein</topology>
    </subcellularLocation>
</comment>
<accession>A0A9Q0N8R4</accession>
<dbReference type="InterPro" id="IPR002259">
    <property type="entry name" value="Eqnu_transpt"/>
</dbReference>
<evidence type="ECO:0000256" key="3">
    <source>
        <dbReference type="ARBA" id="ARBA00022448"/>
    </source>
</evidence>
<keyword evidence="4 8" id="KW-0812">Transmembrane</keyword>
<feature type="transmembrane region" description="Helical" evidence="8">
    <location>
        <begin position="202"/>
        <end position="225"/>
    </location>
</feature>
<dbReference type="InterPro" id="IPR036259">
    <property type="entry name" value="MFS_trans_sf"/>
</dbReference>
<evidence type="ECO:0000256" key="2">
    <source>
        <dbReference type="ARBA" id="ARBA00007965"/>
    </source>
</evidence>
<sequence length="466" mass="51748">MESTHSQPLLQENSESEAEQFEDSENQGSRDNSPTENPEKELIRNGPSVPHDKYSFNYIIFYLMGMTTLLPWNFFITAEGYWLYKFRNVTANATDDLTPIQAGFTSDLSVSAAVPNTMFLVLNAFIGHKIPLKIRMVGSLTFVFIFFIATTALVEVNTDTWQNEFFIFTLTSVVLMNIATAILSGGLFGISGLFPSEYITAVVSGQALGGIFAALAEILSLTFGASAKTTAFVYFMIGNVVLLVSIVTYIIMSKTVFFKYYTVDKLAMSKSQTSISDTSSSTVRSNGPDFQVVLRKIWMYGLSEWLVFVVTLSIYPSVTVLVTSQGHGNGHPWNDIYFVPVVNYLIFNSGDYLGRILAGMIEWPHNKPVLVAILSLLRVFFIPALLLCNARPRRLFPVMIHADYIFIILMGLFSFSNGYLANISLIWAPKSVHNREKEMASSMMAAFLGIGLAFGSSISLILVQLI</sequence>
<feature type="transmembrane region" description="Helical" evidence="8">
    <location>
        <begin position="404"/>
        <end position="428"/>
    </location>
</feature>
<organism evidence="9 10">
    <name type="scientific">Pseudolycoriella hygida</name>
    <dbReference type="NCBI Taxonomy" id="35572"/>
    <lineage>
        <taxon>Eukaryota</taxon>
        <taxon>Metazoa</taxon>
        <taxon>Ecdysozoa</taxon>
        <taxon>Arthropoda</taxon>
        <taxon>Hexapoda</taxon>
        <taxon>Insecta</taxon>
        <taxon>Pterygota</taxon>
        <taxon>Neoptera</taxon>
        <taxon>Endopterygota</taxon>
        <taxon>Diptera</taxon>
        <taxon>Nematocera</taxon>
        <taxon>Sciaroidea</taxon>
        <taxon>Sciaridae</taxon>
        <taxon>Pseudolycoriella</taxon>
    </lineage>
</organism>
<feature type="region of interest" description="Disordered" evidence="7">
    <location>
        <begin position="1"/>
        <end position="46"/>
    </location>
</feature>